<organism evidence="3">
    <name type="scientific">Synechococcus elongatus PCC 11802</name>
    <dbReference type="NCBI Taxonomy" id="2283154"/>
    <lineage>
        <taxon>Bacteria</taxon>
        <taxon>Bacillati</taxon>
        <taxon>Cyanobacteriota</taxon>
        <taxon>Cyanophyceae</taxon>
        <taxon>Synechococcales</taxon>
        <taxon>Synechococcaceae</taxon>
        <taxon>Synechococcus</taxon>
    </lineage>
</organism>
<sequence length="116" mass="12901">MTTFEQMTVVRVPFPFSDRVATKNRPALILSEASCFNDVSGHSVLAMITSASNPPWPLDCEIEDLAAAGLPAPSKVRFKLFTLDHRLFRGVLGKLTIDDVIRVKKTLKDLLILRGY</sequence>
<name>A0AAT9JXE3_SYNEL</name>
<dbReference type="GO" id="GO:0016787">
    <property type="term" value="F:hydrolase activity"/>
    <property type="evidence" value="ECO:0007669"/>
    <property type="project" value="UniProtKB-KW"/>
</dbReference>
<dbReference type="InterPro" id="IPR003477">
    <property type="entry name" value="PemK-like"/>
</dbReference>
<dbReference type="Pfam" id="PF02452">
    <property type="entry name" value="PemK_toxin"/>
    <property type="match status" value="1"/>
</dbReference>
<evidence type="ECO:0000313" key="3">
    <source>
        <dbReference type="EMBL" id="QFZ93166.2"/>
    </source>
</evidence>
<keyword evidence="3" id="KW-0378">Hydrolase</keyword>
<evidence type="ECO:0000256" key="2">
    <source>
        <dbReference type="ARBA" id="ARBA00022649"/>
    </source>
</evidence>
<dbReference type="AlphaFoldDB" id="A0AAT9JXE3"/>
<proteinExistence type="inferred from homology"/>
<dbReference type="InterPro" id="IPR011067">
    <property type="entry name" value="Plasmid_toxin/cell-grow_inhib"/>
</dbReference>
<dbReference type="EMBL" id="CP034671">
    <property type="protein sequence ID" value="QFZ93166.2"/>
    <property type="molecule type" value="Genomic_DNA"/>
</dbReference>
<protein>
    <submittedName>
        <fullName evidence="3">Type II toxin-antitoxin system PemK/MazF family toxin</fullName>
        <ecNumber evidence="3">3.1.-.-</ecNumber>
    </submittedName>
</protein>
<evidence type="ECO:0000256" key="1">
    <source>
        <dbReference type="ARBA" id="ARBA00007521"/>
    </source>
</evidence>
<dbReference type="SUPFAM" id="SSF50118">
    <property type="entry name" value="Cell growth inhibitor/plasmid maintenance toxic component"/>
    <property type="match status" value="1"/>
</dbReference>
<dbReference type="RefSeq" id="WP_208677975.1">
    <property type="nucleotide sequence ID" value="NZ_CP034671.2"/>
</dbReference>
<keyword evidence="2" id="KW-1277">Toxin-antitoxin system</keyword>
<dbReference type="Gene3D" id="2.30.30.110">
    <property type="match status" value="1"/>
</dbReference>
<accession>A0AAT9JXE3</accession>
<reference evidence="3" key="1">
    <citation type="submission" date="2024-01" db="EMBL/GenBank/DDBJ databases">
        <title>Synechococcus elongatus PCC 11802, a close yet different native of Synechococcus elongatus PCC 11801.</title>
        <authorList>
            <person name="Jaiswal D."/>
            <person name="Sengupta A."/>
            <person name="Sengupta S."/>
            <person name="Pakrasi H.B."/>
            <person name="Wangikar P."/>
        </authorList>
    </citation>
    <scope>NUCLEOTIDE SEQUENCE</scope>
    <source>
        <strain evidence="3">PCC 11802</strain>
    </source>
</reference>
<gene>
    <name evidence="3" type="ORF">EKO22_13380</name>
</gene>
<comment type="similarity">
    <text evidence="1">Belongs to the PemK/MazF family.</text>
</comment>
<dbReference type="EC" id="3.1.-.-" evidence="3"/>
<dbReference type="GO" id="GO:0003677">
    <property type="term" value="F:DNA binding"/>
    <property type="evidence" value="ECO:0007669"/>
    <property type="project" value="InterPro"/>
</dbReference>